<accession>A0ABZ2PLV9</accession>
<dbReference type="EMBL" id="CP147846">
    <property type="protein sequence ID" value="WXG70141.1"/>
    <property type="molecule type" value="Genomic_DNA"/>
</dbReference>
<keyword evidence="2" id="KW-1185">Reference proteome</keyword>
<organism evidence="1 2">
    <name type="scientific">Rhodococcus sovatensis</name>
    <dbReference type="NCBI Taxonomy" id="1805840"/>
    <lineage>
        <taxon>Bacteria</taxon>
        <taxon>Bacillati</taxon>
        <taxon>Actinomycetota</taxon>
        <taxon>Actinomycetes</taxon>
        <taxon>Mycobacteriales</taxon>
        <taxon>Nocardiaceae</taxon>
        <taxon>Rhodococcus</taxon>
    </lineage>
</organism>
<evidence type="ECO:0000313" key="1">
    <source>
        <dbReference type="EMBL" id="WXG70141.1"/>
    </source>
</evidence>
<evidence type="ECO:0000313" key="2">
    <source>
        <dbReference type="Proteomes" id="UP001432000"/>
    </source>
</evidence>
<dbReference type="Proteomes" id="UP001432000">
    <property type="component" value="Chromosome"/>
</dbReference>
<proteinExistence type="predicted"/>
<gene>
    <name evidence="1" type="ORF">WDS16_06370</name>
</gene>
<dbReference type="RefSeq" id="WP_338891342.1">
    <property type="nucleotide sequence ID" value="NZ_CP147846.1"/>
</dbReference>
<name>A0ABZ2PLV9_9NOCA</name>
<sequence length="48" mass="5009">MGDDVLKAADENKIAKSSCPAQMIDYLGPLLDTTIGAISGSRSASPIW</sequence>
<reference evidence="1 2" key="1">
    <citation type="submission" date="2024-03" db="EMBL/GenBank/DDBJ databases">
        <title>Natural products discovery in diverse microorganisms through a two-stage MS feature dereplication strategy.</title>
        <authorList>
            <person name="Zhang R."/>
        </authorList>
    </citation>
    <scope>NUCLEOTIDE SEQUENCE [LARGE SCALE GENOMIC DNA]</scope>
    <source>
        <strain evidence="1 2">18930</strain>
    </source>
</reference>
<protein>
    <submittedName>
        <fullName evidence="1">Uncharacterized protein</fullName>
    </submittedName>
</protein>